<dbReference type="Pfam" id="PF13563">
    <property type="entry name" value="2_5_RNA_ligase2"/>
    <property type="match status" value="1"/>
</dbReference>
<protein>
    <recommendedName>
        <fullName evidence="3">2'-5' RNA ligase family protein</fullName>
    </recommendedName>
</protein>
<dbReference type="Proteomes" id="UP000661918">
    <property type="component" value="Unassembled WGS sequence"/>
</dbReference>
<comment type="caution">
    <text evidence="1">The sequence shown here is derived from an EMBL/GenBank/DDBJ whole genome shotgun (WGS) entry which is preliminary data.</text>
</comment>
<dbReference type="Gene3D" id="3.90.1140.10">
    <property type="entry name" value="Cyclic phosphodiesterase"/>
    <property type="match status" value="1"/>
</dbReference>
<proteinExistence type="predicted"/>
<evidence type="ECO:0000313" key="2">
    <source>
        <dbReference type="Proteomes" id="UP000661918"/>
    </source>
</evidence>
<evidence type="ECO:0008006" key="3">
    <source>
        <dbReference type="Google" id="ProtNLM"/>
    </source>
</evidence>
<keyword evidence="2" id="KW-1185">Reference proteome</keyword>
<gene>
    <name evidence="1" type="ORF">GCM10010841_01100</name>
</gene>
<dbReference type="EMBL" id="BMOM01000001">
    <property type="protein sequence ID" value="GGL96477.1"/>
    <property type="molecule type" value="Genomic_DNA"/>
</dbReference>
<accession>A0ABQ2GI16</accession>
<organism evidence="1 2">
    <name type="scientific">Deinococcus aerophilus</name>
    <dbReference type="NCBI Taxonomy" id="522488"/>
    <lineage>
        <taxon>Bacteria</taxon>
        <taxon>Thermotogati</taxon>
        <taxon>Deinococcota</taxon>
        <taxon>Deinococci</taxon>
        <taxon>Deinococcales</taxon>
        <taxon>Deinococcaceae</taxon>
        <taxon>Deinococcus</taxon>
    </lineage>
</organism>
<dbReference type="SUPFAM" id="SSF55144">
    <property type="entry name" value="LigT-like"/>
    <property type="match status" value="1"/>
</dbReference>
<dbReference type="InterPro" id="IPR009097">
    <property type="entry name" value="Cyclic_Pdiesterase"/>
</dbReference>
<sequence>MSGGTGRAGGYTPGVGPSSLLALLPPPDLTARIQEFRAAHALRDAAAVPHITVKPRSGLDPDRDWQAPLRAVVAVRPPVRVSVGGARLFGNGSAVYLEVRSAEAVRLHLALLNALRPARVFGYEGPGLQLHLSLALAQRGVELPPLLAAARREFADLAAQPRSFVVTAVTVMRKSGPGGVYLPVEDWPLGAGSLEAGSLGGQPPGHSTPE</sequence>
<reference evidence="2" key="1">
    <citation type="journal article" date="2019" name="Int. J. Syst. Evol. Microbiol.">
        <title>The Global Catalogue of Microorganisms (GCM) 10K type strain sequencing project: providing services to taxonomists for standard genome sequencing and annotation.</title>
        <authorList>
            <consortium name="The Broad Institute Genomics Platform"/>
            <consortium name="The Broad Institute Genome Sequencing Center for Infectious Disease"/>
            <person name="Wu L."/>
            <person name="Ma J."/>
        </authorList>
    </citation>
    <scope>NUCLEOTIDE SEQUENCE [LARGE SCALE GENOMIC DNA]</scope>
    <source>
        <strain evidence="2">JCM 15443</strain>
    </source>
</reference>
<name>A0ABQ2GI16_9DEIO</name>
<evidence type="ECO:0000313" key="1">
    <source>
        <dbReference type="EMBL" id="GGL96477.1"/>
    </source>
</evidence>